<gene>
    <name evidence="6" type="ORF">CCAX7_001450</name>
</gene>
<organism evidence="6 7">
    <name type="scientific">Capsulimonas corticalis</name>
    <dbReference type="NCBI Taxonomy" id="2219043"/>
    <lineage>
        <taxon>Bacteria</taxon>
        <taxon>Bacillati</taxon>
        <taxon>Armatimonadota</taxon>
        <taxon>Armatimonadia</taxon>
        <taxon>Capsulimonadales</taxon>
        <taxon>Capsulimonadaceae</taxon>
        <taxon>Capsulimonas</taxon>
    </lineage>
</organism>
<reference evidence="6 7" key="1">
    <citation type="journal article" date="2019" name="Int. J. Syst. Evol. Microbiol.">
        <title>Capsulimonas corticalis gen. nov., sp. nov., an aerobic capsulated bacterium, of a novel bacterial order, Capsulimonadales ord. nov., of the class Armatimonadia of the phylum Armatimonadetes.</title>
        <authorList>
            <person name="Li J."/>
            <person name="Kudo C."/>
            <person name="Tonouchi A."/>
        </authorList>
    </citation>
    <scope>NUCLEOTIDE SEQUENCE [LARGE SCALE GENOMIC DNA]</scope>
    <source>
        <strain evidence="6 7">AX-7</strain>
    </source>
</reference>
<sequence>MSLIAYYALRSVPKAMKNVIITAMNHADSDAPVPFLQRIPWARIFVGCLVLGVIGAALAPTFHEAGALRGAVSRLDWRWVLGAVLCQIGVYGGVAAIIAVAVRACGERAAFGYLVFVAFAFLFANRALPGPAVAGLATLVFLLRRRSVSASAAQAAAATFYIADYAGFFALALLALMALLHSGGAAALHPRVLIPAILTVAIGAVCALAALRSRDRLTRLAERVTLRAMTLLRRSSAQETSQRAGAAASSFHARWTEMTQAPGPLAAACGAALLMHAAEVGTLLCAARAFRAPLAPAAAAAGYVGGNLAAIVSLLPGGLGFFEGAMTVTFHRLGGMPPADALGVTLLYRLLSVWLPLPVLLGVVREAIGKKEA</sequence>
<keyword evidence="5" id="KW-0472">Membrane</keyword>
<dbReference type="Proteomes" id="UP000287394">
    <property type="component" value="Chromosome"/>
</dbReference>
<dbReference type="Pfam" id="PF03706">
    <property type="entry name" value="LPG_synthase_TM"/>
    <property type="match status" value="1"/>
</dbReference>
<proteinExistence type="predicted"/>
<evidence type="ECO:0000256" key="2">
    <source>
        <dbReference type="ARBA" id="ARBA00022475"/>
    </source>
</evidence>
<accession>A0A402CRQ3</accession>
<name>A0A402CRQ3_9BACT</name>
<dbReference type="EMBL" id="AP025739">
    <property type="protein sequence ID" value="BDI28094.1"/>
    <property type="molecule type" value="Genomic_DNA"/>
</dbReference>
<comment type="subcellular location">
    <subcellularLocation>
        <location evidence="1">Cell membrane</location>
        <topology evidence="1">Multi-pass membrane protein</topology>
    </subcellularLocation>
</comment>
<dbReference type="InterPro" id="IPR022791">
    <property type="entry name" value="L-PG_synthase/AglD"/>
</dbReference>
<dbReference type="KEGG" id="ccot:CCAX7_001450"/>
<dbReference type="PANTHER" id="PTHR39087">
    <property type="entry name" value="UPF0104 MEMBRANE PROTEIN MJ1595"/>
    <property type="match status" value="1"/>
</dbReference>
<evidence type="ECO:0000313" key="7">
    <source>
        <dbReference type="Proteomes" id="UP000287394"/>
    </source>
</evidence>
<dbReference type="GO" id="GO:0005886">
    <property type="term" value="C:plasma membrane"/>
    <property type="evidence" value="ECO:0007669"/>
    <property type="project" value="UniProtKB-SubCell"/>
</dbReference>
<dbReference type="AlphaFoldDB" id="A0A402CRQ3"/>
<evidence type="ECO:0000256" key="5">
    <source>
        <dbReference type="ARBA" id="ARBA00023136"/>
    </source>
</evidence>
<protein>
    <submittedName>
        <fullName evidence="6">Uncharacterized protein</fullName>
    </submittedName>
</protein>
<evidence type="ECO:0000256" key="4">
    <source>
        <dbReference type="ARBA" id="ARBA00022989"/>
    </source>
</evidence>
<dbReference type="RefSeq" id="WP_301002383.1">
    <property type="nucleotide sequence ID" value="NZ_AP025739.1"/>
</dbReference>
<evidence type="ECO:0000256" key="1">
    <source>
        <dbReference type="ARBA" id="ARBA00004651"/>
    </source>
</evidence>
<keyword evidence="4" id="KW-1133">Transmembrane helix</keyword>
<keyword evidence="3" id="KW-0812">Transmembrane</keyword>
<keyword evidence="2" id="KW-1003">Cell membrane</keyword>
<evidence type="ECO:0000256" key="3">
    <source>
        <dbReference type="ARBA" id="ARBA00022692"/>
    </source>
</evidence>
<keyword evidence="7" id="KW-1185">Reference proteome</keyword>
<evidence type="ECO:0000313" key="6">
    <source>
        <dbReference type="EMBL" id="BDI28094.1"/>
    </source>
</evidence>
<dbReference type="PANTHER" id="PTHR39087:SF2">
    <property type="entry name" value="UPF0104 MEMBRANE PROTEIN MJ1595"/>
    <property type="match status" value="1"/>
</dbReference>
<dbReference type="NCBIfam" id="TIGR00374">
    <property type="entry name" value="flippase-like domain"/>
    <property type="match status" value="1"/>
</dbReference>